<dbReference type="EMBL" id="FUYS01000007">
    <property type="protein sequence ID" value="SKB74901.1"/>
    <property type="molecule type" value="Genomic_DNA"/>
</dbReference>
<organism evidence="1 2">
    <name type="scientific">Parapedobacter luteus</name>
    <dbReference type="NCBI Taxonomy" id="623280"/>
    <lineage>
        <taxon>Bacteria</taxon>
        <taxon>Pseudomonadati</taxon>
        <taxon>Bacteroidota</taxon>
        <taxon>Sphingobacteriia</taxon>
        <taxon>Sphingobacteriales</taxon>
        <taxon>Sphingobacteriaceae</taxon>
        <taxon>Parapedobacter</taxon>
    </lineage>
</organism>
<gene>
    <name evidence="1" type="ORF">SAMN05660226_02967</name>
</gene>
<keyword evidence="2" id="KW-1185">Reference proteome</keyword>
<protein>
    <submittedName>
        <fullName evidence="1">Uncharacterized protein</fullName>
    </submittedName>
</protein>
<proteinExistence type="predicted"/>
<dbReference type="STRING" id="623280.SAMN05660226_02967"/>
<dbReference type="Proteomes" id="UP000190541">
    <property type="component" value="Unassembled WGS sequence"/>
</dbReference>
<name>A0A1T5DTA8_9SPHI</name>
<accession>A0A1T5DTA8</accession>
<evidence type="ECO:0000313" key="1">
    <source>
        <dbReference type="EMBL" id="SKB74901.1"/>
    </source>
</evidence>
<evidence type="ECO:0000313" key="2">
    <source>
        <dbReference type="Proteomes" id="UP000190541"/>
    </source>
</evidence>
<dbReference type="AlphaFoldDB" id="A0A1T5DTA8"/>
<sequence length="44" mass="5072">MSEFCDVNDLGDFLIKEMGMYIDSDLRNSYLNAYVLTSNFKNAI</sequence>
<reference evidence="1 2" key="1">
    <citation type="submission" date="2017-02" db="EMBL/GenBank/DDBJ databases">
        <authorList>
            <person name="Peterson S.W."/>
        </authorList>
    </citation>
    <scope>NUCLEOTIDE SEQUENCE [LARGE SCALE GENOMIC DNA]</scope>
    <source>
        <strain evidence="1 2">DSM 22899</strain>
    </source>
</reference>